<protein>
    <submittedName>
        <fullName evidence="2">Uncharacterized protein</fullName>
    </submittedName>
</protein>
<evidence type="ECO:0000313" key="3">
    <source>
        <dbReference type="Proteomes" id="UP000283509"/>
    </source>
</evidence>
<feature type="region of interest" description="Disordered" evidence="1">
    <location>
        <begin position="512"/>
        <end position="549"/>
    </location>
</feature>
<name>A0A3R7SW72_PENVA</name>
<evidence type="ECO:0000313" key="2">
    <source>
        <dbReference type="EMBL" id="ROT78205.1"/>
    </source>
</evidence>
<proteinExistence type="predicted"/>
<feature type="compositionally biased region" description="Polar residues" evidence="1">
    <location>
        <begin position="540"/>
        <end position="549"/>
    </location>
</feature>
<reference evidence="2 3" key="2">
    <citation type="submission" date="2019-01" db="EMBL/GenBank/DDBJ databases">
        <title>The decoding of complex shrimp genome reveals the adaptation for benthos swimmer, frequently molting mechanism and breeding impact on genome.</title>
        <authorList>
            <person name="Sun Y."/>
            <person name="Gao Y."/>
            <person name="Yu Y."/>
        </authorList>
    </citation>
    <scope>NUCLEOTIDE SEQUENCE [LARGE SCALE GENOMIC DNA]</scope>
    <source>
        <tissue evidence="2">Muscle</tissue>
    </source>
</reference>
<reference evidence="2 3" key="1">
    <citation type="submission" date="2018-04" db="EMBL/GenBank/DDBJ databases">
        <authorList>
            <person name="Zhang X."/>
            <person name="Yuan J."/>
            <person name="Li F."/>
            <person name="Xiang J."/>
        </authorList>
    </citation>
    <scope>NUCLEOTIDE SEQUENCE [LARGE SCALE GENOMIC DNA]</scope>
    <source>
        <tissue evidence="2">Muscle</tissue>
    </source>
</reference>
<organism evidence="2 3">
    <name type="scientific">Penaeus vannamei</name>
    <name type="common">Whiteleg shrimp</name>
    <name type="synonym">Litopenaeus vannamei</name>
    <dbReference type="NCBI Taxonomy" id="6689"/>
    <lineage>
        <taxon>Eukaryota</taxon>
        <taxon>Metazoa</taxon>
        <taxon>Ecdysozoa</taxon>
        <taxon>Arthropoda</taxon>
        <taxon>Crustacea</taxon>
        <taxon>Multicrustacea</taxon>
        <taxon>Malacostraca</taxon>
        <taxon>Eumalacostraca</taxon>
        <taxon>Eucarida</taxon>
        <taxon>Decapoda</taxon>
        <taxon>Dendrobranchiata</taxon>
        <taxon>Penaeoidea</taxon>
        <taxon>Penaeidae</taxon>
        <taxon>Penaeus</taxon>
    </lineage>
</organism>
<feature type="compositionally biased region" description="Low complexity" evidence="1">
    <location>
        <begin position="512"/>
        <end position="522"/>
    </location>
</feature>
<feature type="region of interest" description="Disordered" evidence="1">
    <location>
        <begin position="465"/>
        <end position="489"/>
    </location>
</feature>
<comment type="caution">
    <text evidence="2">The sequence shown here is derived from an EMBL/GenBank/DDBJ whole genome shotgun (WGS) entry which is preliminary data.</text>
</comment>
<feature type="compositionally biased region" description="Low complexity" evidence="1">
    <location>
        <begin position="68"/>
        <end position="87"/>
    </location>
</feature>
<dbReference type="AlphaFoldDB" id="A0A3R7SW72"/>
<dbReference type="Proteomes" id="UP000283509">
    <property type="component" value="Unassembled WGS sequence"/>
</dbReference>
<feature type="region of interest" description="Disordered" evidence="1">
    <location>
        <begin position="68"/>
        <end position="135"/>
    </location>
</feature>
<evidence type="ECO:0000256" key="1">
    <source>
        <dbReference type="SAM" id="MobiDB-lite"/>
    </source>
</evidence>
<dbReference type="EMBL" id="QCYY01001417">
    <property type="protein sequence ID" value="ROT78205.1"/>
    <property type="molecule type" value="Genomic_DNA"/>
</dbReference>
<sequence length="549" mass="60133">MPSPTSTHTRSPHIHLTLSSPHIPLTLRSPHYPLTHRSPHIHSHIAPTTILTFAFSHPLTLALLTSTHTRSPTSTHTRSLTSTHTPLPHIPLTHTSKTQPPGRRTRGGARPRQPEGGPQRKRLKERPHTSLLPPPLLDLNPLALLKSTHTRSPHIHSHSLLLTSSPSLAPTSTPLTLALLTSTPHSPLFLTHPLTLAPTPHPLALLTSTHTPLSSHHRSPHTTTLALLTSTHTRSPQHPLASSTSTHTRIHSCCYPLVYTPLRAIQSPCPRLRLSTRRFSTRAIHSSPPVVSHFFSSHSHTPSSQPLILVPASSARLSQHSLTRHTFGVWVMVVAGGCEEPHSLGPFEKLREKPTTHLNRPPLHPNRPLPHPCCLCFHPYCTYLPSTQFLNYPSADSQKHTLHSQSLPWRYTDRTGLFITLTAIDTLDCSYTSLSSAHPVNLRELRGEFGDTPKTRGTLRRRGRYTRVGPTGHVPTTSQKRPAQAPRRPMLPSLSVTFSTLHLTPIPLLPSSASGVQRGSSSPGLKHASSITREEEGGAASQNAGAVES</sequence>
<accession>A0A3R7SW72</accession>
<gene>
    <name evidence="2" type="ORF">C7M84_003098</name>
</gene>
<keyword evidence="3" id="KW-1185">Reference proteome</keyword>